<evidence type="ECO:0000313" key="3">
    <source>
        <dbReference type="Proteomes" id="UP000023152"/>
    </source>
</evidence>
<dbReference type="AlphaFoldDB" id="X6PAD0"/>
<dbReference type="Proteomes" id="UP000023152">
    <property type="component" value="Unassembled WGS sequence"/>
</dbReference>
<feature type="compositionally biased region" description="Acidic residues" evidence="1">
    <location>
        <begin position="9"/>
        <end position="22"/>
    </location>
</feature>
<organism evidence="2 3">
    <name type="scientific">Reticulomyxa filosa</name>
    <dbReference type="NCBI Taxonomy" id="46433"/>
    <lineage>
        <taxon>Eukaryota</taxon>
        <taxon>Sar</taxon>
        <taxon>Rhizaria</taxon>
        <taxon>Retaria</taxon>
        <taxon>Foraminifera</taxon>
        <taxon>Monothalamids</taxon>
        <taxon>Reticulomyxidae</taxon>
        <taxon>Reticulomyxa</taxon>
    </lineage>
</organism>
<keyword evidence="3" id="KW-1185">Reference proteome</keyword>
<evidence type="ECO:0000313" key="2">
    <source>
        <dbReference type="EMBL" id="ETO35485.1"/>
    </source>
</evidence>
<feature type="compositionally biased region" description="Polar residues" evidence="1">
    <location>
        <begin position="213"/>
        <end position="223"/>
    </location>
</feature>
<sequence length="238" mass="27189">MKGLVNYSDSEEEEERDAENEDKEAKKTKETSSNANSWKPQLTKKVTDPLTDSKTSSSSVQKRSEPNKRKRDEMESDSSSDRETDSDVDPKIPPRKKIRLSNVSKAQFTQNIIEKLDKSNVKGSSASEIDFLSMSKQEDSMVILPTFDKTKKALPNRVEEKDTTSTDETVETMELQKVAKEEKEYVQKQLKMLHQRATENKYKAKETTRQKNTRQQKLGQATFSLKWDRDTGAELAGV</sequence>
<feature type="compositionally biased region" description="Basic and acidic residues" evidence="1">
    <location>
        <begin position="199"/>
        <end position="209"/>
    </location>
</feature>
<accession>X6PAD0</accession>
<dbReference type="EMBL" id="ASPP01001560">
    <property type="protein sequence ID" value="ETO35485.1"/>
    <property type="molecule type" value="Genomic_DNA"/>
</dbReference>
<feature type="region of interest" description="Disordered" evidence="1">
    <location>
        <begin position="1"/>
        <end position="103"/>
    </location>
</feature>
<gene>
    <name evidence="2" type="ORF">RFI_01577</name>
</gene>
<reference evidence="2 3" key="1">
    <citation type="journal article" date="2013" name="Curr. Biol.">
        <title>The Genome of the Foraminiferan Reticulomyxa filosa.</title>
        <authorList>
            <person name="Glockner G."/>
            <person name="Hulsmann N."/>
            <person name="Schleicher M."/>
            <person name="Noegel A.A."/>
            <person name="Eichinger L."/>
            <person name="Gallinger C."/>
            <person name="Pawlowski J."/>
            <person name="Sierra R."/>
            <person name="Euteneuer U."/>
            <person name="Pillet L."/>
            <person name="Moustafa A."/>
            <person name="Platzer M."/>
            <person name="Groth M."/>
            <person name="Szafranski K."/>
            <person name="Schliwa M."/>
        </authorList>
    </citation>
    <scope>NUCLEOTIDE SEQUENCE [LARGE SCALE GENOMIC DNA]</scope>
</reference>
<feature type="compositionally biased region" description="Basic and acidic residues" evidence="1">
    <location>
        <begin position="62"/>
        <end position="92"/>
    </location>
</feature>
<evidence type="ECO:0000256" key="1">
    <source>
        <dbReference type="SAM" id="MobiDB-lite"/>
    </source>
</evidence>
<comment type="caution">
    <text evidence="2">The sequence shown here is derived from an EMBL/GenBank/DDBJ whole genome shotgun (WGS) entry which is preliminary data.</text>
</comment>
<feature type="region of interest" description="Disordered" evidence="1">
    <location>
        <begin position="199"/>
        <end position="223"/>
    </location>
</feature>
<protein>
    <submittedName>
        <fullName evidence="2">Uncharacterized protein</fullName>
    </submittedName>
</protein>
<proteinExistence type="predicted"/>
<name>X6PAD0_RETFI</name>